<dbReference type="Pfam" id="PF02423">
    <property type="entry name" value="OCD_Mu_crystall"/>
    <property type="match status" value="1"/>
</dbReference>
<dbReference type="PANTHER" id="PTHR13812:SF19">
    <property type="entry name" value="KETIMINE REDUCTASE MU-CRYSTALLIN"/>
    <property type="match status" value="1"/>
</dbReference>
<dbReference type="InterPro" id="IPR036291">
    <property type="entry name" value="NAD(P)-bd_dom_sf"/>
</dbReference>
<keyword evidence="3" id="KW-1185">Reference proteome</keyword>
<dbReference type="GO" id="GO:0005737">
    <property type="term" value="C:cytoplasm"/>
    <property type="evidence" value="ECO:0007669"/>
    <property type="project" value="TreeGrafter"/>
</dbReference>
<proteinExistence type="predicted"/>
<gene>
    <name evidence="1" type="ORF">D6D85_06120</name>
    <name evidence="2" type="ORF">EF810_00270</name>
</gene>
<organism evidence="1 3">
    <name type="scientific">Candidatus Methanodesulfokora washburnensis</name>
    <dbReference type="NCBI Taxonomy" id="2478471"/>
    <lineage>
        <taxon>Archaea</taxon>
        <taxon>Thermoproteota</taxon>
        <taxon>Candidatus Korarchaeia</taxon>
        <taxon>Candidatus Korarchaeia incertae sedis</taxon>
        <taxon>Candidatus Methanodesulfokora</taxon>
    </lineage>
</organism>
<evidence type="ECO:0000313" key="3">
    <source>
        <dbReference type="Proteomes" id="UP000277582"/>
    </source>
</evidence>
<protein>
    <submittedName>
        <fullName evidence="1">Ornithine cyclodeaminase family protein</fullName>
    </submittedName>
</protein>
<dbReference type="InterPro" id="IPR023401">
    <property type="entry name" value="ODC_N"/>
</dbReference>
<dbReference type="OrthoDB" id="21421at2157"/>
<dbReference type="Proteomes" id="UP000277582">
    <property type="component" value="Unassembled WGS sequence"/>
</dbReference>
<dbReference type="Proteomes" id="UP000316217">
    <property type="component" value="Unassembled WGS sequence"/>
</dbReference>
<dbReference type="AlphaFoldDB" id="A0A3R9R5V5"/>
<dbReference type="EMBL" id="RCOS01000073">
    <property type="protein sequence ID" value="RSN75550.1"/>
    <property type="molecule type" value="Genomic_DNA"/>
</dbReference>
<dbReference type="PIRSF" id="PIRSF001439">
    <property type="entry name" value="CryM"/>
    <property type="match status" value="1"/>
</dbReference>
<name>A0A3R9R5V5_9CREN</name>
<dbReference type="PANTHER" id="PTHR13812">
    <property type="entry name" value="KETIMINE REDUCTASE MU-CRYSTALLIN"/>
    <property type="match status" value="1"/>
</dbReference>
<dbReference type="RefSeq" id="WP_125671140.1">
    <property type="nucleotide sequence ID" value="NZ_RCOS01000073.1"/>
</dbReference>
<dbReference type="EMBL" id="RXII01000003">
    <property type="protein sequence ID" value="RZN63694.1"/>
    <property type="molecule type" value="Genomic_DNA"/>
</dbReference>
<reference evidence="2 4" key="2">
    <citation type="journal article" date="2019" name="Nat. Microbiol.">
        <title>Wide diversity of methane and short-chain alkane metabolisms in uncultured archaea.</title>
        <authorList>
            <person name="Borrel G."/>
            <person name="Adam P.S."/>
            <person name="McKay L.J."/>
            <person name="Chen L.X."/>
            <person name="Sierra-Garcia I.N."/>
            <person name="Sieber C.M."/>
            <person name="Letourneur Q."/>
            <person name="Ghozlane A."/>
            <person name="Andersen G.L."/>
            <person name="Li W.J."/>
            <person name="Hallam S.J."/>
            <person name="Muyzer G."/>
            <person name="de Oliveira V.M."/>
            <person name="Inskeep W.P."/>
            <person name="Banfield J.F."/>
            <person name="Gribaldo S."/>
        </authorList>
    </citation>
    <scope>NUCLEOTIDE SEQUENCE [LARGE SCALE GENOMIC DNA]</scope>
    <source>
        <strain evidence="2">NM4</strain>
    </source>
</reference>
<dbReference type="Gene3D" id="3.30.1780.10">
    <property type="entry name" value="ornithine cyclodeaminase, domain 1"/>
    <property type="match status" value="1"/>
</dbReference>
<evidence type="ECO:0000313" key="1">
    <source>
        <dbReference type="EMBL" id="RSN75550.1"/>
    </source>
</evidence>
<dbReference type="InterPro" id="IPR003462">
    <property type="entry name" value="ODC_Mu_crystall"/>
</dbReference>
<dbReference type="SUPFAM" id="SSF51735">
    <property type="entry name" value="NAD(P)-binding Rossmann-fold domains"/>
    <property type="match status" value="1"/>
</dbReference>
<accession>A0A3R9R5V5</accession>
<evidence type="ECO:0000313" key="2">
    <source>
        <dbReference type="EMBL" id="RZN63694.1"/>
    </source>
</evidence>
<evidence type="ECO:0000313" key="4">
    <source>
        <dbReference type="Proteomes" id="UP000316217"/>
    </source>
</evidence>
<dbReference type="Gene3D" id="3.40.50.720">
    <property type="entry name" value="NAD(P)-binding Rossmann-like Domain"/>
    <property type="match status" value="1"/>
</dbReference>
<sequence length="324" mass="35570">MTHYILYLSYHDVNSLGLGYESIINAVEDAFRQKGRGLAEMPPKPGIHPRPDSFIHAMPAYLKGSDVAGLKWVSGYPENPKRGIPYITGMFILNDPETGLPLCVMDAAWLTAYRTAAATAVSAKYLARENSEVLAVLGCGTQGKTNTLMLSKILPIKTIKAYDISESTLKSYEAFVKEKTDLSVMGTSSPREAVEGSDIIVTAGYILKEPNPVIEANWIKEGASAFPLDFDSYWKSSAIAAMDKFYTDDVEQLLYYIKEGWIRPVDKISGDLGEVVVGKKPGREKETERIMCMNLGLAILDVAVGKLIYEEALKKGMGAKLPLI</sequence>
<comment type="caution">
    <text evidence="1">The sequence shown here is derived from an EMBL/GenBank/DDBJ whole genome shotgun (WGS) entry which is preliminary data.</text>
</comment>
<reference evidence="1 3" key="1">
    <citation type="submission" date="2018-10" db="EMBL/GenBank/DDBJ databases">
        <title>Co-occurring genomic capacity for anaerobic methane metabolism and dissimilatory sulfite reduction discovered in the Korarchaeota.</title>
        <authorList>
            <person name="Mckay L.J."/>
            <person name="Dlakic M."/>
            <person name="Fields M.W."/>
            <person name="Delmont T.O."/>
            <person name="Eren A.M."/>
            <person name="Jay Z.J."/>
            <person name="Klingelsmith K.B."/>
            <person name="Rusch D.B."/>
            <person name="Inskeep W.P."/>
        </authorList>
    </citation>
    <scope>NUCLEOTIDE SEQUENCE [LARGE SCALE GENOMIC DNA]</scope>
    <source>
        <strain evidence="1 3">MDKW</strain>
    </source>
</reference>